<organism evidence="4 5">
    <name type="scientific">Devosia nitrariae</name>
    <dbReference type="NCBI Taxonomy" id="2071872"/>
    <lineage>
        <taxon>Bacteria</taxon>
        <taxon>Pseudomonadati</taxon>
        <taxon>Pseudomonadota</taxon>
        <taxon>Alphaproteobacteria</taxon>
        <taxon>Hyphomicrobiales</taxon>
        <taxon>Devosiaceae</taxon>
        <taxon>Devosia</taxon>
    </lineage>
</organism>
<keyword evidence="5" id="KW-1185">Reference proteome</keyword>
<feature type="domain" description="Histidine kinase" evidence="3">
    <location>
        <begin position="23"/>
        <end position="232"/>
    </location>
</feature>
<proteinExistence type="predicted"/>
<comment type="catalytic activity">
    <reaction evidence="1">
        <text>ATP + protein L-histidine = ADP + protein N-phospho-L-histidine.</text>
        <dbReference type="EC" id="2.7.13.3"/>
    </reaction>
</comment>
<dbReference type="Pfam" id="PF02518">
    <property type="entry name" value="HATPase_c"/>
    <property type="match status" value="1"/>
</dbReference>
<dbReference type="SMART" id="SM00387">
    <property type="entry name" value="HATPase_c"/>
    <property type="match status" value="1"/>
</dbReference>
<dbReference type="InterPro" id="IPR036890">
    <property type="entry name" value="HATPase_C_sf"/>
</dbReference>
<evidence type="ECO:0000313" key="5">
    <source>
        <dbReference type="Proteomes" id="UP001156691"/>
    </source>
</evidence>
<dbReference type="PANTHER" id="PTHR43065:SF42">
    <property type="entry name" value="TWO-COMPONENT SENSOR PPRA"/>
    <property type="match status" value="1"/>
</dbReference>
<evidence type="ECO:0000259" key="3">
    <source>
        <dbReference type="PROSITE" id="PS50109"/>
    </source>
</evidence>
<dbReference type="SUPFAM" id="SSF55874">
    <property type="entry name" value="ATPase domain of HSP90 chaperone/DNA topoisomerase II/histidine kinase"/>
    <property type="match status" value="1"/>
</dbReference>
<accession>A0ABQ5WAU5</accession>
<dbReference type="EC" id="2.7.13.3" evidence="2"/>
<dbReference type="InterPro" id="IPR004358">
    <property type="entry name" value="Sig_transdc_His_kin-like_C"/>
</dbReference>
<evidence type="ECO:0000256" key="2">
    <source>
        <dbReference type="ARBA" id="ARBA00012438"/>
    </source>
</evidence>
<protein>
    <recommendedName>
        <fullName evidence="2">histidine kinase</fullName>
        <ecNumber evidence="2">2.7.13.3</ecNumber>
    </recommendedName>
</protein>
<gene>
    <name evidence="4" type="ORF">GCM10010862_43310</name>
</gene>
<dbReference type="PANTHER" id="PTHR43065">
    <property type="entry name" value="SENSOR HISTIDINE KINASE"/>
    <property type="match status" value="1"/>
</dbReference>
<dbReference type="Gene3D" id="3.30.565.10">
    <property type="entry name" value="Histidine kinase-like ATPase, C-terminal domain"/>
    <property type="match status" value="1"/>
</dbReference>
<comment type="caution">
    <text evidence="4">The sequence shown here is derived from an EMBL/GenBank/DDBJ whole genome shotgun (WGS) entry which is preliminary data.</text>
</comment>
<dbReference type="InterPro" id="IPR003594">
    <property type="entry name" value="HATPase_dom"/>
</dbReference>
<evidence type="ECO:0000313" key="4">
    <source>
        <dbReference type="EMBL" id="GLQ57072.1"/>
    </source>
</evidence>
<dbReference type="RefSeq" id="WP_284342446.1">
    <property type="nucleotide sequence ID" value="NZ_BSNS01000022.1"/>
</dbReference>
<evidence type="ECO:0000256" key="1">
    <source>
        <dbReference type="ARBA" id="ARBA00000085"/>
    </source>
</evidence>
<dbReference type="PRINTS" id="PR00344">
    <property type="entry name" value="BCTRLSENSOR"/>
</dbReference>
<reference evidence="5" key="1">
    <citation type="journal article" date="2019" name="Int. J. Syst. Evol. Microbiol.">
        <title>The Global Catalogue of Microorganisms (GCM) 10K type strain sequencing project: providing services to taxonomists for standard genome sequencing and annotation.</title>
        <authorList>
            <consortium name="The Broad Institute Genomics Platform"/>
            <consortium name="The Broad Institute Genome Sequencing Center for Infectious Disease"/>
            <person name="Wu L."/>
            <person name="Ma J."/>
        </authorList>
    </citation>
    <scope>NUCLEOTIDE SEQUENCE [LARGE SCALE GENOMIC DNA]</scope>
    <source>
        <strain evidence="5">NBRC 112416</strain>
    </source>
</reference>
<name>A0ABQ5WAU5_9HYPH</name>
<sequence length="232" mass="24469">MTPQYPQAKPEIIPPATHESVVGLVHDLGNYIQIAMSAVSIMSRHADVAASEGLGAIVAHAADSLERAGALVRGSSDPDALQAEEVNIDTCLTQMGPLLRYACGPNIRIKLYIGLVPKIRCSRLALQNALLNLALNARDAMPGRGTLTISALLADGPEAPEVELTVNDTGVGMAPEILERVLEAHFTTKPGDGHGMGLPGVRWFVERSNGRLFIESAPGVGTSVVLRLPVST</sequence>
<dbReference type="PROSITE" id="PS50109">
    <property type="entry name" value="HIS_KIN"/>
    <property type="match status" value="1"/>
</dbReference>
<dbReference type="EMBL" id="BSNS01000022">
    <property type="protein sequence ID" value="GLQ57072.1"/>
    <property type="molecule type" value="Genomic_DNA"/>
</dbReference>
<dbReference type="InterPro" id="IPR005467">
    <property type="entry name" value="His_kinase_dom"/>
</dbReference>
<dbReference type="Proteomes" id="UP001156691">
    <property type="component" value="Unassembled WGS sequence"/>
</dbReference>